<proteinExistence type="predicted"/>
<comment type="caution">
    <text evidence="1">The sequence shown here is derived from an EMBL/GenBank/DDBJ whole genome shotgun (WGS) entry which is preliminary data.</text>
</comment>
<evidence type="ECO:0000313" key="1">
    <source>
        <dbReference type="EMBL" id="MBT1706458.1"/>
    </source>
</evidence>
<dbReference type="EMBL" id="JAHESD010000115">
    <property type="protein sequence ID" value="MBT1706458.1"/>
    <property type="molecule type" value="Genomic_DNA"/>
</dbReference>
<name>A0ABS5VYG9_9BACT</name>
<dbReference type="Proteomes" id="UP000772618">
    <property type="component" value="Unassembled WGS sequence"/>
</dbReference>
<accession>A0ABS5VYG9</accession>
<feature type="non-terminal residue" evidence="1">
    <location>
        <position position="1"/>
    </location>
</feature>
<evidence type="ECO:0000313" key="2">
    <source>
        <dbReference type="Proteomes" id="UP000772618"/>
    </source>
</evidence>
<sequence length="62" mass="7293">MDSRFFVSKPFQKDSFFAIRKVGIRETGDRRKAQTALRLPMSWTRSKLNQEDPKFLGEDQLS</sequence>
<reference evidence="1 2" key="1">
    <citation type="submission" date="2021-05" db="EMBL/GenBank/DDBJ databases">
        <title>A Polyphasic approach of four new species of the genus Ohtaekwangia: Ohtaekwangia histidinii sp. nov., Ohtaekwangia cretensis sp. nov., Ohtaekwangia indiensis sp. nov., Ohtaekwangia reichenbachii sp. nov. from diverse environment.</title>
        <authorList>
            <person name="Octaviana S."/>
        </authorList>
    </citation>
    <scope>NUCLEOTIDE SEQUENCE [LARGE SCALE GENOMIC DNA]</scope>
    <source>
        <strain evidence="1 2">PWU20</strain>
    </source>
</reference>
<keyword evidence="2" id="KW-1185">Reference proteome</keyword>
<organism evidence="1 2">
    <name type="scientific">Chryseosolibacter indicus</name>
    <dbReference type="NCBI Taxonomy" id="2782351"/>
    <lineage>
        <taxon>Bacteria</taxon>
        <taxon>Pseudomonadati</taxon>
        <taxon>Bacteroidota</taxon>
        <taxon>Cytophagia</taxon>
        <taxon>Cytophagales</taxon>
        <taxon>Chryseotaleaceae</taxon>
        <taxon>Chryseosolibacter</taxon>
    </lineage>
</organism>
<dbReference type="RefSeq" id="WP_254157810.1">
    <property type="nucleotide sequence ID" value="NZ_JAHESD010000115.1"/>
</dbReference>
<protein>
    <submittedName>
        <fullName evidence="1">Uncharacterized protein</fullName>
    </submittedName>
</protein>
<gene>
    <name evidence="1" type="ORF">KK060_24480</name>
</gene>